<reference evidence="3" key="1">
    <citation type="submission" date="2025-08" db="UniProtKB">
        <authorList>
            <consortium name="RefSeq"/>
        </authorList>
    </citation>
    <scope>IDENTIFICATION</scope>
</reference>
<keyword evidence="2" id="KW-1185">Reference proteome</keyword>
<accession>A0ABM1DSA3</accession>
<dbReference type="RefSeq" id="XP_014662824.1">
    <property type="nucleotide sequence ID" value="XM_014807338.1"/>
</dbReference>
<evidence type="ECO:0000313" key="2">
    <source>
        <dbReference type="Proteomes" id="UP000695022"/>
    </source>
</evidence>
<keyword evidence="1" id="KW-0732">Signal</keyword>
<organism evidence="2 3">
    <name type="scientific">Priapulus caudatus</name>
    <name type="common">Priapulid worm</name>
    <dbReference type="NCBI Taxonomy" id="37621"/>
    <lineage>
        <taxon>Eukaryota</taxon>
        <taxon>Metazoa</taxon>
        <taxon>Ecdysozoa</taxon>
        <taxon>Scalidophora</taxon>
        <taxon>Priapulida</taxon>
        <taxon>Priapulimorpha</taxon>
        <taxon>Priapulimorphida</taxon>
        <taxon>Priapulidae</taxon>
        <taxon>Priapulus</taxon>
    </lineage>
</organism>
<evidence type="ECO:0000256" key="1">
    <source>
        <dbReference type="SAM" id="SignalP"/>
    </source>
</evidence>
<feature type="signal peptide" evidence="1">
    <location>
        <begin position="1"/>
        <end position="18"/>
    </location>
</feature>
<dbReference type="Proteomes" id="UP000695022">
    <property type="component" value="Unplaced"/>
</dbReference>
<dbReference type="GeneID" id="106805651"/>
<gene>
    <name evidence="3" type="primary">LOC106805651</name>
</gene>
<sequence length="136" mass="15148">MCLAALAIFMLSLASTLTQTRQQQDVQFSMTETPADRLNIGDKVTVNLTLTGVVTTTNLQLRIRTHRYISVIGAKATVDCFSSYICTGVAFPYTANHIAQLTIDEVETQILSVQKFYTKWTVAVQLILQHTRTCSE</sequence>
<evidence type="ECO:0000313" key="3">
    <source>
        <dbReference type="RefSeq" id="XP_014662824.1"/>
    </source>
</evidence>
<feature type="chain" id="PRO_5046805957" evidence="1">
    <location>
        <begin position="19"/>
        <end position="136"/>
    </location>
</feature>
<protein>
    <submittedName>
        <fullName evidence="3">Uncharacterized protein LOC106805651</fullName>
    </submittedName>
</protein>
<name>A0ABM1DSA3_PRICU</name>
<proteinExistence type="predicted"/>